<evidence type="ECO:0000313" key="1">
    <source>
        <dbReference type="EMBL" id="CAH0535111.1"/>
    </source>
</evidence>
<dbReference type="EMBL" id="CAKLDI010000002">
    <property type="protein sequence ID" value="CAH0535111.1"/>
    <property type="molecule type" value="Genomic_DNA"/>
</dbReference>
<organism evidence="1 2">
    <name type="scientific">Vibrio stylophorae</name>
    <dbReference type="NCBI Taxonomy" id="659351"/>
    <lineage>
        <taxon>Bacteria</taxon>
        <taxon>Pseudomonadati</taxon>
        <taxon>Pseudomonadota</taxon>
        <taxon>Gammaproteobacteria</taxon>
        <taxon>Vibrionales</taxon>
        <taxon>Vibrionaceae</taxon>
        <taxon>Vibrio</taxon>
    </lineage>
</organism>
<gene>
    <name evidence="1" type="ORF">VST7929_02772</name>
</gene>
<keyword evidence="2" id="KW-1185">Reference proteome</keyword>
<evidence type="ECO:0000313" key="2">
    <source>
        <dbReference type="Proteomes" id="UP000838672"/>
    </source>
</evidence>
<sequence length="69" mass="8032">MAKAKRQDKLRDKAWKNVHEARFEEMVGKYHQAQKELAAMEAGSEAYAKQKKLCDSLFASAERFFSQHQ</sequence>
<name>A0ABM8ZWU3_9VIBR</name>
<dbReference type="Proteomes" id="UP000838672">
    <property type="component" value="Unassembled WGS sequence"/>
</dbReference>
<dbReference type="RefSeq" id="WP_237467971.1">
    <property type="nucleotide sequence ID" value="NZ_CAKLDI010000002.1"/>
</dbReference>
<reference evidence="1" key="1">
    <citation type="submission" date="2021-11" db="EMBL/GenBank/DDBJ databases">
        <authorList>
            <person name="Rodrigo-Torres L."/>
            <person name="Arahal R. D."/>
            <person name="Lucena T."/>
        </authorList>
    </citation>
    <scope>NUCLEOTIDE SEQUENCE</scope>
    <source>
        <strain evidence="1">CECT 7929</strain>
    </source>
</reference>
<protein>
    <submittedName>
        <fullName evidence="1">Uncharacterized protein</fullName>
    </submittedName>
</protein>
<comment type="caution">
    <text evidence="1">The sequence shown here is derived from an EMBL/GenBank/DDBJ whole genome shotgun (WGS) entry which is preliminary data.</text>
</comment>
<accession>A0ABM8ZWU3</accession>
<proteinExistence type="predicted"/>